<organism evidence="1 2">
    <name type="scientific">Sporichthya brevicatena</name>
    <dbReference type="NCBI Taxonomy" id="171442"/>
    <lineage>
        <taxon>Bacteria</taxon>
        <taxon>Bacillati</taxon>
        <taxon>Actinomycetota</taxon>
        <taxon>Actinomycetes</taxon>
        <taxon>Sporichthyales</taxon>
        <taxon>Sporichthyaceae</taxon>
        <taxon>Sporichthya</taxon>
    </lineage>
</organism>
<dbReference type="Gene3D" id="2.160.20.120">
    <property type="match status" value="1"/>
</dbReference>
<dbReference type="Proteomes" id="UP001500957">
    <property type="component" value="Unassembled WGS sequence"/>
</dbReference>
<evidence type="ECO:0008006" key="3">
    <source>
        <dbReference type="Google" id="ProtNLM"/>
    </source>
</evidence>
<reference evidence="2" key="1">
    <citation type="journal article" date="2019" name="Int. J. Syst. Evol. Microbiol.">
        <title>The Global Catalogue of Microorganisms (GCM) 10K type strain sequencing project: providing services to taxonomists for standard genome sequencing and annotation.</title>
        <authorList>
            <consortium name="The Broad Institute Genomics Platform"/>
            <consortium name="The Broad Institute Genome Sequencing Center for Infectious Disease"/>
            <person name="Wu L."/>
            <person name="Ma J."/>
        </authorList>
    </citation>
    <scope>NUCLEOTIDE SEQUENCE [LARGE SCALE GENOMIC DNA]</scope>
    <source>
        <strain evidence="2">JCM 10671</strain>
    </source>
</reference>
<protein>
    <recommendedName>
        <fullName evidence="3">Adhesin</fullName>
    </recommendedName>
</protein>
<dbReference type="EMBL" id="BAAAHE010000068">
    <property type="protein sequence ID" value="GAA0639183.1"/>
    <property type="molecule type" value="Genomic_DNA"/>
</dbReference>
<accession>A0ABP3SKR5</accession>
<sequence length="209" mass="21152">MTPQTYAWPVDGPLQLSVRLGHGSLTIDAREDVSEAVVTLTPADADGLDRFTVDLRGRTLVVHAPRNSGWRKGRGAVDATIVVPAGTTAKLATATADISVTGRLADADVAAGTAAVDVATVTGNLRARVGAGSTNVGTAHGDVDLAAGSGTLTVGIPEGVSVRLDVRTGSGVLRSDLPVEDGPRAGSRAVSLRARIGRGDVHLVRAPAA</sequence>
<comment type="caution">
    <text evidence="1">The sequence shown here is derived from an EMBL/GenBank/DDBJ whole genome shotgun (WGS) entry which is preliminary data.</text>
</comment>
<evidence type="ECO:0000313" key="1">
    <source>
        <dbReference type="EMBL" id="GAA0639183.1"/>
    </source>
</evidence>
<proteinExistence type="predicted"/>
<gene>
    <name evidence="1" type="ORF">GCM10009547_49110</name>
</gene>
<keyword evidence="2" id="KW-1185">Reference proteome</keyword>
<evidence type="ECO:0000313" key="2">
    <source>
        <dbReference type="Proteomes" id="UP001500957"/>
    </source>
</evidence>
<dbReference type="RefSeq" id="WP_344609864.1">
    <property type="nucleotide sequence ID" value="NZ_BAAAHE010000068.1"/>
</dbReference>
<name>A0ABP3SKR5_9ACTN</name>